<organism evidence="1">
    <name type="scientific">Albugo laibachii Nc14</name>
    <dbReference type="NCBI Taxonomy" id="890382"/>
    <lineage>
        <taxon>Eukaryota</taxon>
        <taxon>Sar</taxon>
        <taxon>Stramenopiles</taxon>
        <taxon>Oomycota</taxon>
        <taxon>Peronosporomycetes</taxon>
        <taxon>Albuginales</taxon>
        <taxon>Albuginaceae</taxon>
        <taxon>Albugo</taxon>
    </lineage>
</organism>
<reference evidence="1" key="2">
    <citation type="submission" date="2011-02" db="EMBL/GenBank/DDBJ databases">
        <authorList>
            <person name="MacLean D."/>
        </authorList>
    </citation>
    <scope>NUCLEOTIDE SEQUENCE</scope>
</reference>
<dbReference type="HOGENOM" id="CLU_2363996_0_0_1"/>
<accession>F0W691</accession>
<reference evidence="1" key="1">
    <citation type="journal article" date="2011" name="PLoS Biol.">
        <title>Gene gain and loss during evolution of obligate parasitism in the white rust pathogen of Arabidopsis thaliana.</title>
        <authorList>
            <person name="Kemen E."/>
            <person name="Gardiner A."/>
            <person name="Schultz-Larsen T."/>
            <person name="Kemen A.C."/>
            <person name="Balmuth A.L."/>
            <person name="Robert-Seilaniantz A."/>
            <person name="Bailey K."/>
            <person name="Holub E."/>
            <person name="Studholme D.J."/>
            <person name="Maclean D."/>
            <person name="Jones J.D."/>
        </authorList>
    </citation>
    <scope>NUCLEOTIDE SEQUENCE</scope>
</reference>
<gene>
    <name evidence="1" type="primary">AlNc14C24G2391</name>
    <name evidence="1" type="ORF">ALNC14_027770</name>
</gene>
<proteinExistence type="predicted"/>
<protein>
    <submittedName>
        <fullName evidence="1">AlNc14C24G2391 protein</fullName>
    </submittedName>
</protein>
<dbReference type="AlphaFoldDB" id="F0W691"/>
<sequence length="96" mass="11206">MLRALEWDVNSGEDTMACLDCLAARRKIVLISLRKKYVWMITYQTSFPSCEFCSRQSSIIQSLSPVDLVRRSLRAHLWREKKERGSRGSRQLVQSQ</sequence>
<evidence type="ECO:0000313" key="1">
    <source>
        <dbReference type="EMBL" id="CCA16634.1"/>
    </source>
</evidence>
<name>F0W691_9STRA</name>
<dbReference type="EMBL" id="FR824069">
    <property type="protein sequence ID" value="CCA16634.1"/>
    <property type="molecule type" value="Genomic_DNA"/>
</dbReference>